<keyword evidence="1" id="KW-1133">Transmembrane helix</keyword>
<dbReference type="Proteomes" id="UP000011087">
    <property type="component" value="Unassembled WGS sequence"/>
</dbReference>
<evidence type="ECO:0000256" key="1">
    <source>
        <dbReference type="SAM" id="Phobius"/>
    </source>
</evidence>
<organism evidence="2">
    <name type="scientific">Guillardia theta (strain CCMP2712)</name>
    <name type="common">Cryptophyte</name>
    <dbReference type="NCBI Taxonomy" id="905079"/>
    <lineage>
        <taxon>Eukaryota</taxon>
        <taxon>Cryptophyceae</taxon>
        <taxon>Pyrenomonadales</taxon>
        <taxon>Geminigeraceae</taxon>
        <taxon>Guillardia</taxon>
    </lineage>
</organism>
<feature type="non-terminal residue" evidence="2">
    <location>
        <position position="1"/>
    </location>
</feature>
<sequence>MSGELVAAKQRTENREVKRRRVIAASSMVLSLLGIVAIRHSSDVDPSQHTSQVESNAMFRNDVEYQDYPAWTKSVNDVNAQNHINHGKWTSIEGPPFLQRITLYSGNGVDITHGGNIVRKVVGIPKNFGKWEGNRFLANFESQQMRFFQSNKNSALVIPPLSQGNLPILSDYAKGMLKHYVALGHNTLIVCGGACFGRVHQSESLHLKMKEPCCSSLHGLEDPTRSKR</sequence>
<evidence type="ECO:0000313" key="2">
    <source>
        <dbReference type="EMBL" id="EKX39299.1"/>
    </source>
</evidence>
<protein>
    <submittedName>
        <fullName evidence="2 3">Uncharacterized protein</fullName>
    </submittedName>
</protein>
<proteinExistence type="predicted"/>
<keyword evidence="1" id="KW-0812">Transmembrane</keyword>
<dbReference type="RefSeq" id="XP_005826279.1">
    <property type="nucleotide sequence ID" value="XM_005826222.1"/>
</dbReference>
<reference evidence="3" key="3">
    <citation type="submission" date="2016-03" db="UniProtKB">
        <authorList>
            <consortium name="EnsemblProtists"/>
        </authorList>
    </citation>
    <scope>IDENTIFICATION</scope>
</reference>
<name>L1ITW0_GUITC</name>
<dbReference type="KEGG" id="gtt:GUITHDRAFT_154444"/>
<dbReference type="GeneID" id="17296115"/>
<reference evidence="2 4" key="1">
    <citation type="journal article" date="2012" name="Nature">
        <title>Algal genomes reveal evolutionary mosaicism and the fate of nucleomorphs.</title>
        <authorList>
            <consortium name="DOE Joint Genome Institute"/>
            <person name="Curtis B.A."/>
            <person name="Tanifuji G."/>
            <person name="Burki F."/>
            <person name="Gruber A."/>
            <person name="Irimia M."/>
            <person name="Maruyama S."/>
            <person name="Arias M.C."/>
            <person name="Ball S.G."/>
            <person name="Gile G.H."/>
            <person name="Hirakawa Y."/>
            <person name="Hopkins J.F."/>
            <person name="Kuo A."/>
            <person name="Rensing S.A."/>
            <person name="Schmutz J."/>
            <person name="Symeonidi A."/>
            <person name="Elias M."/>
            <person name="Eveleigh R.J."/>
            <person name="Herman E.K."/>
            <person name="Klute M.J."/>
            <person name="Nakayama T."/>
            <person name="Obornik M."/>
            <person name="Reyes-Prieto A."/>
            <person name="Armbrust E.V."/>
            <person name="Aves S.J."/>
            <person name="Beiko R.G."/>
            <person name="Coutinho P."/>
            <person name="Dacks J.B."/>
            <person name="Durnford D.G."/>
            <person name="Fast N.M."/>
            <person name="Green B.R."/>
            <person name="Grisdale C.J."/>
            <person name="Hempel F."/>
            <person name="Henrissat B."/>
            <person name="Hoppner M.P."/>
            <person name="Ishida K."/>
            <person name="Kim E."/>
            <person name="Koreny L."/>
            <person name="Kroth P.G."/>
            <person name="Liu Y."/>
            <person name="Malik S.B."/>
            <person name="Maier U.G."/>
            <person name="McRose D."/>
            <person name="Mock T."/>
            <person name="Neilson J.A."/>
            <person name="Onodera N.T."/>
            <person name="Poole A.M."/>
            <person name="Pritham E.J."/>
            <person name="Richards T.A."/>
            <person name="Rocap G."/>
            <person name="Roy S.W."/>
            <person name="Sarai C."/>
            <person name="Schaack S."/>
            <person name="Shirato S."/>
            <person name="Slamovits C.H."/>
            <person name="Spencer D.F."/>
            <person name="Suzuki S."/>
            <person name="Worden A.Z."/>
            <person name="Zauner S."/>
            <person name="Barry K."/>
            <person name="Bell C."/>
            <person name="Bharti A.K."/>
            <person name="Crow J.A."/>
            <person name="Grimwood J."/>
            <person name="Kramer R."/>
            <person name="Lindquist E."/>
            <person name="Lucas S."/>
            <person name="Salamov A."/>
            <person name="McFadden G.I."/>
            <person name="Lane C.E."/>
            <person name="Keeling P.J."/>
            <person name="Gray M.W."/>
            <person name="Grigoriev I.V."/>
            <person name="Archibald J.M."/>
        </authorList>
    </citation>
    <scope>NUCLEOTIDE SEQUENCE</scope>
    <source>
        <strain evidence="2 4">CCMP2712</strain>
    </source>
</reference>
<keyword evidence="1" id="KW-0472">Membrane</keyword>
<dbReference type="AlphaFoldDB" id="L1ITW0"/>
<feature type="transmembrane region" description="Helical" evidence="1">
    <location>
        <begin position="21"/>
        <end position="38"/>
    </location>
</feature>
<dbReference type="EMBL" id="JH993040">
    <property type="protein sequence ID" value="EKX39299.1"/>
    <property type="molecule type" value="Genomic_DNA"/>
</dbReference>
<reference evidence="4" key="2">
    <citation type="submission" date="2012-11" db="EMBL/GenBank/DDBJ databases">
        <authorList>
            <person name="Kuo A."/>
            <person name="Curtis B.A."/>
            <person name="Tanifuji G."/>
            <person name="Burki F."/>
            <person name="Gruber A."/>
            <person name="Irimia M."/>
            <person name="Maruyama S."/>
            <person name="Arias M.C."/>
            <person name="Ball S.G."/>
            <person name="Gile G.H."/>
            <person name="Hirakawa Y."/>
            <person name="Hopkins J.F."/>
            <person name="Rensing S.A."/>
            <person name="Schmutz J."/>
            <person name="Symeonidi A."/>
            <person name="Elias M."/>
            <person name="Eveleigh R.J."/>
            <person name="Herman E.K."/>
            <person name="Klute M.J."/>
            <person name="Nakayama T."/>
            <person name="Obornik M."/>
            <person name="Reyes-Prieto A."/>
            <person name="Armbrust E.V."/>
            <person name="Aves S.J."/>
            <person name="Beiko R.G."/>
            <person name="Coutinho P."/>
            <person name="Dacks J.B."/>
            <person name="Durnford D.G."/>
            <person name="Fast N.M."/>
            <person name="Green B.R."/>
            <person name="Grisdale C."/>
            <person name="Hempe F."/>
            <person name="Henrissat B."/>
            <person name="Hoppner M.P."/>
            <person name="Ishida K.-I."/>
            <person name="Kim E."/>
            <person name="Koreny L."/>
            <person name="Kroth P.G."/>
            <person name="Liu Y."/>
            <person name="Malik S.-B."/>
            <person name="Maier U.G."/>
            <person name="McRose D."/>
            <person name="Mock T."/>
            <person name="Neilson J.A."/>
            <person name="Onodera N.T."/>
            <person name="Poole A.M."/>
            <person name="Pritham E.J."/>
            <person name="Richards T.A."/>
            <person name="Rocap G."/>
            <person name="Roy S.W."/>
            <person name="Sarai C."/>
            <person name="Schaack S."/>
            <person name="Shirato S."/>
            <person name="Slamovits C.H."/>
            <person name="Spencer D.F."/>
            <person name="Suzuki S."/>
            <person name="Worden A.Z."/>
            <person name="Zauner S."/>
            <person name="Barry K."/>
            <person name="Bell C."/>
            <person name="Bharti A.K."/>
            <person name="Crow J.A."/>
            <person name="Grimwood J."/>
            <person name="Kramer R."/>
            <person name="Lindquist E."/>
            <person name="Lucas S."/>
            <person name="Salamov A."/>
            <person name="McFadden G.I."/>
            <person name="Lane C.E."/>
            <person name="Keeling P.J."/>
            <person name="Gray M.W."/>
            <person name="Grigoriev I.V."/>
            <person name="Archibald J.M."/>
        </authorList>
    </citation>
    <scope>NUCLEOTIDE SEQUENCE</scope>
    <source>
        <strain evidence="4">CCMP2712</strain>
    </source>
</reference>
<keyword evidence="4" id="KW-1185">Reference proteome</keyword>
<dbReference type="HOGENOM" id="CLU_1216754_0_0_1"/>
<accession>L1ITW0</accession>
<evidence type="ECO:0000313" key="3">
    <source>
        <dbReference type="EnsemblProtists" id="EKX39299"/>
    </source>
</evidence>
<dbReference type="EnsemblProtists" id="EKX39299">
    <property type="protein sequence ID" value="EKX39299"/>
    <property type="gene ID" value="GUITHDRAFT_154444"/>
</dbReference>
<gene>
    <name evidence="2" type="ORF">GUITHDRAFT_154444</name>
</gene>
<evidence type="ECO:0000313" key="4">
    <source>
        <dbReference type="Proteomes" id="UP000011087"/>
    </source>
</evidence>
<dbReference type="PaxDb" id="55529-EKX39299"/>